<dbReference type="EMBL" id="PDUD01000011">
    <property type="protein sequence ID" value="PHN07109.1"/>
    <property type="molecule type" value="Genomic_DNA"/>
</dbReference>
<proteinExistence type="predicted"/>
<accession>A0A2D0NG15</accession>
<evidence type="ECO:0000313" key="1">
    <source>
        <dbReference type="EMBL" id="PHN07109.1"/>
    </source>
</evidence>
<comment type="caution">
    <text evidence="1">The sequence shown here is derived from an EMBL/GenBank/DDBJ whole genome shotgun (WGS) entry which is preliminary data.</text>
</comment>
<organism evidence="1 2">
    <name type="scientific">Flavilitoribacter nigricans (strain ATCC 23147 / DSM 23189 / NBRC 102662 / NCIMB 1420 / SS-2)</name>
    <name type="common">Lewinella nigricans</name>
    <dbReference type="NCBI Taxonomy" id="1122177"/>
    <lineage>
        <taxon>Bacteria</taxon>
        <taxon>Pseudomonadati</taxon>
        <taxon>Bacteroidota</taxon>
        <taxon>Saprospiria</taxon>
        <taxon>Saprospirales</taxon>
        <taxon>Lewinellaceae</taxon>
        <taxon>Flavilitoribacter</taxon>
    </lineage>
</organism>
<keyword evidence="2" id="KW-1185">Reference proteome</keyword>
<gene>
    <name evidence="1" type="ORF">CRP01_07725</name>
</gene>
<name>A0A2D0NG15_FLAN2</name>
<dbReference type="Proteomes" id="UP000223913">
    <property type="component" value="Unassembled WGS sequence"/>
</dbReference>
<sequence>MTRLIILLFTVVLFYNFSERTNHSPQVANDLLTTLDTVPFRVNEALIRELSETPKAKTWRDSGYYFQMEKIFWQAIRLGTTQSGDAIVLASFSSADPSSLRFQGQAVFRFDPRDVPDTVTPSRGMRGEATVAFPQDVLFCPSPSQEVGLGQNDPYFPLYLTGQITGVNLAGGEVLTFETLMSVQLRDLEITL</sequence>
<reference evidence="1 2" key="1">
    <citation type="submission" date="2017-10" db="EMBL/GenBank/DDBJ databases">
        <title>The draft genome sequence of Lewinella nigricans NBRC 102662.</title>
        <authorList>
            <person name="Wang K."/>
        </authorList>
    </citation>
    <scope>NUCLEOTIDE SEQUENCE [LARGE SCALE GENOMIC DNA]</scope>
    <source>
        <strain evidence="1 2">NBRC 102662</strain>
    </source>
</reference>
<dbReference type="RefSeq" id="WP_099149444.1">
    <property type="nucleotide sequence ID" value="NZ_PDUD01000011.1"/>
</dbReference>
<evidence type="ECO:0000313" key="2">
    <source>
        <dbReference type="Proteomes" id="UP000223913"/>
    </source>
</evidence>
<dbReference type="AlphaFoldDB" id="A0A2D0NG15"/>
<dbReference type="OrthoDB" id="1495521at2"/>
<protein>
    <submittedName>
        <fullName evidence="1">Uncharacterized protein</fullName>
    </submittedName>
</protein>